<evidence type="ECO:0000313" key="5">
    <source>
        <dbReference type="Proteomes" id="UP000297668"/>
    </source>
</evidence>
<evidence type="ECO:0000313" key="2">
    <source>
        <dbReference type="EMBL" id="TFU17496.1"/>
    </source>
</evidence>
<feature type="transmembrane region" description="Helical" evidence="1">
    <location>
        <begin position="12"/>
        <end position="31"/>
    </location>
</feature>
<keyword evidence="1" id="KW-1133">Transmembrane helix</keyword>
<proteinExistence type="predicted"/>
<feature type="transmembrane region" description="Helical" evidence="1">
    <location>
        <begin position="37"/>
        <end position="56"/>
    </location>
</feature>
<dbReference type="EMBL" id="SJZF01000011">
    <property type="protein sequence ID" value="TFU26229.1"/>
    <property type="molecule type" value="Genomic_DNA"/>
</dbReference>
<organism evidence="3 5">
    <name type="scientific">Thermus tengchongensis</name>
    <dbReference type="NCBI Taxonomy" id="1214928"/>
    <lineage>
        <taxon>Bacteria</taxon>
        <taxon>Thermotogati</taxon>
        <taxon>Deinococcota</taxon>
        <taxon>Deinococci</taxon>
        <taxon>Thermales</taxon>
        <taxon>Thermaceae</taxon>
        <taxon>Thermus</taxon>
    </lineage>
</organism>
<keyword evidence="1" id="KW-0812">Transmembrane</keyword>
<keyword evidence="1" id="KW-0472">Membrane</keyword>
<comment type="caution">
    <text evidence="3">The sequence shown here is derived from an EMBL/GenBank/DDBJ whole genome shotgun (WGS) entry which is preliminary data.</text>
</comment>
<evidence type="ECO:0000256" key="1">
    <source>
        <dbReference type="SAM" id="Phobius"/>
    </source>
</evidence>
<evidence type="ECO:0000313" key="3">
    <source>
        <dbReference type="EMBL" id="TFU26229.1"/>
    </source>
</evidence>
<dbReference type="EMBL" id="SKBL01000002">
    <property type="protein sequence ID" value="TFU17496.1"/>
    <property type="molecule type" value="Genomic_DNA"/>
</dbReference>
<dbReference type="Proteomes" id="UP000297244">
    <property type="component" value="Unassembled WGS sequence"/>
</dbReference>
<accession>A0A4Y9FCJ4</accession>
<evidence type="ECO:0000313" key="4">
    <source>
        <dbReference type="Proteomes" id="UP000297244"/>
    </source>
</evidence>
<dbReference type="AlphaFoldDB" id="A0A4Y9FCJ4"/>
<keyword evidence="4" id="KW-1185">Reference proteome</keyword>
<dbReference type="Proteomes" id="UP000297668">
    <property type="component" value="Unassembled WGS sequence"/>
</dbReference>
<protein>
    <recommendedName>
        <fullName evidence="6">DUF2892 domain-containing protein</fullName>
    </recommendedName>
</protein>
<dbReference type="RefSeq" id="WP_038042217.1">
    <property type="nucleotide sequence ID" value="NZ_ML214240.1"/>
</dbReference>
<reference evidence="4 5" key="1">
    <citation type="submission" date="2019-03" db="EMBL/GenBank/DDBJ databases">
        <title>Thermus tengchongensis species for the arsenic transformation mechanism.</title>
        <authorList>
            <person name="Yuan G.C."/>
        </authorList>
    </citation>
    <scope>NUCLEOTIDE SEQUENCE [LARGE SCALE GENOMIC DNA]</scope>
    <source>
        <strain evidence="3 5">15W</strain>
        <strain evidence="2 4">15Y</strain>
    </source>
</reference>
<dbReference type="STRING" id="1449357.GCA_000744175_01586"/>
<sequence length="60" mass="6751">MFKVGDPQRTLRAIAWVRYGMAALFLLLALLREEKLLSLGLALLAFLMARSGYCPLVRRG</sequence>
<gene>
    <name evidence="2" type="ORF">E0489_01585</name>
    <name evidence="3" type="ORF">E0687_07515</name>
</gene>
<name>A0A4Y9FCJ4_9DEIN</name>
<evidence type="ECO:0008006" key="6">
    <source>
        <dbReference type="Google" id="ProtNLM"/>
    </source>
</evidence>